<protein>
    <submittedName>
        <fullName evidence="2">Helix-turn-helix domain-containing protein</fullName>
    </submittedName>
</protein>
<dbReference type="InterPro" id="IPR036390">
    <property type="entry name" value="WH_DNA-bd_sf"/>
</dbReference>
<sequence>MNKFEYQKALRGAGLTPQQYMVLMTLQTYANADGTRAHPGWDKLRADTGLDPRTIKSAVKALEARGFLVCTESQRVRGSANVYSLTLPSPASSTASPGVSSPSSPGYGLGDSESRGGSPEDLPPESPRGDVWGAPVSTQADPWGTSVASRGTSVALQGVHPVSPHQVPTPDPEHHERQSPDERRGASSDSNWEHLLQPLSAAWKPWPHQLEAIQAAGLDAQSVIEDFTGMHYCTCSRAPRSTSWGAKFTAFINAFDEDLLDTFQDHRDRHTTNYGCPHCKVGLIWGSESSANDFICPECNREYNAPTSKGATT</sequence>
<feature type="compositionally biased region" description="Polar residues" evidence="1">
    <location>
        <begin position="136"/>
        <end position="146"/>
    </location>
</feature>
<comment type="caution">
    <text evidence="2">The sequence shown here is derived from an EMBL/GenBank/DDBJ whole genome shotgun (WGS) entry which is preliminary data.</text>
</comment>
<dbReference type="Pfam" id="PF13730">
    <property type="entry name" value="HTH_36"/>
    <property type="match status" value="1"/>
</dbReference>
<gene>
    <name evidence="2" type="ORF">H9652_18415</name>
</gene>
<feature type="region of interest" description="Disordered" evidence="1">
    <location>
        <begin position="160"/>
        <end position="189"/>
    </location>
</feature>
<proteinExistence type="predicted"/>
<organism evidence="2 3">
    <name type="scientific">Oerskovia rustica</name>
    <dbReference type="NCBI Taxonomy" id="2762237"/>
    <lineage>
        <taxon>Bacteria</taxon>
        <taxon>Bacillati</taxon>
        <taxon>Actinomycetota</taxon>
        <taxon>Actinomycetes</taxon>
        <taxon>Micrococcales</taxon>
        <taxon>Cellulomonadaceae</taxon>
        <taxon>Oerskovia</taxon>
    </lineage>
</organism>
<dbReference type="Gene3D" id="1.10.10.10">
    <property type="entry name" value="Winged helix-like DNA-binding domain superfamily/Winged helix DNA-binding domain"/>
    <property type="match status" value="1"/>
</dbReference>
<dbReference type="RefSeq" id="WP_191798126.1">
    <property type="nucleotide sequence ID" value="NZ_JACSQQ010000050.1"/>
</dbReference>
<reference evidence="2 3" key="1">
    <citation type="submission" date="2020-08" db="EMBL/GenBank/DDBJ databases">
        <title>A Genomic Blueprint of the Chicken Gut Microbiome.</title>
        <authorList>
            <person name="Gilroy R."/>
            <person name="Ravi A."/>
            <person name="Getino M."/>
            <person name="Pursley I."/>
            <person name="Horton D.L."/>
            <person name="Alikhan N.-F."/>
            <person name="Baker D."/>
            <person name="Gharbi K."/>
            <person name="Hall N."/>
            <person name="Watson M."/>
            <person name="Adriaenssens E.M."/>
            <person name="Foster-Nyarko E."/>
            <person name="Jarju S."/>
            <person name="Secka A."/>
            <person name="Antonio M."/>
            <person name="Oren A."/>
            <person name="Chaudhuri R."/>
            <person name="La Ragione R.M."/>
            <person name="Hildebrand F."/>
            <person name="Pallen M.J."/>
        </authorList>
    </citation>
    <scope>NUCLEOTIDE SEQUENCE [LARGE SCALE GENOMIC DNA]</scope>
    <source>
        <strain evidence="2 3">Sa4CUA1</strain>
    </source>
</reference>
<evidence type="ECO:0000256" key="1">
    <source>
        <dbReference type="SAM" id="MobiDB-lite"/>
    </source>
</evidence>
<evidence type="ECO:0000313" key="3">
    <source>
        <dbReference type="Proteomes" id="UP000641803"/>
    </source>
</evidence>
<dbReference type="EMBL" id="JACSQQ010000050">
    <property type="protein sequence ID" value="MBD7952378.1"/>
    <property type="molecule type" value="Genomic_DNA"/>
</dbReference>
<feature type="region of interest" description="Disordered" evidence="1">
    <location>
        <begin position="87"/>
        <end position="146"/>
    </location>
</feature>
<dbReference type="Proteomes" id="UP000641803">
    <property type="component" value="Unassembled WGS sequence"/>
</dbReference>
<name>A0ABR8RXA5_9CELL</name>
<keyword evidence="3" id="KW-1185">Reference proteome</keyword>
<feature type="compositionally biased region" description="Basic and acidic residues" evidence="1">
    <location>
        <begin position="171"/>
        <end position="186"/>
    </location>
</feature>
<evidence type="ECO:0000313" key="2">
    <source>
        <dbReference type="EMBL" id="MBD7952378.1"/>
    </source>
</evidence>
<dbReference type="InterPro" id="IPR036388">
    <property type="entry name" value="WH-like_DNA-bd_sf"/>
</dbReference>
<accession>A0ABR8RXA5</accession>
<feature type="compositionally biased region" description="Low complexity" evidence="1">
    <location>
        <begin position="87"/>
        <end position="106"/>
    </location>
</feature>
<dbReference type="SUPFAM" id="SSF46785">
    <property type="entry name" value="Winged helix' DNA-binding domain"/>
    <property type="match status" value="1"/>
</dbReference>